<protein>
    <recommendedName>
        <fullName evidence="4">Outer membrane protein beta-barrel domain-containing protein</fullName>
    </recommendedName>
</protein>
<evidence type="ECO:0000256" key="1">
    <source>
        <dbReference type="SAM" id="SignalP"/>
    </source>
</evidence>
<dbReference type="Proteomes" id="UP001156682">
    <property type="component" value="Unassembled WGS sequence"/>
</dbReference>
<evidence type="ECO:0008006" key="4">
    <source>
        <dbReference type="Google" id="ProtNLM"/>
    </source>
</evidence>
<evidence type="ECO:0000313" key="2">
    <source>
        <dbReference type="EMBL" id="GLR63943.1"/>
    </source>
</evidence>
<name>A0ABQ5ZXZ0_9GAMM</name>
<comment type="caution">
    <text evidence="2">The sequence shown here is derived from an EMBL/GenBank/DDBJ whole genome shotgun (WGS) entry which is preliminary data.</text>
</comment>
<gene>
    <name evidence="2" type="ORF">GCM10007878_13810</name>
</gene>
<dbReference type="RefSeq" id="WP_027851684.1">
    <property type="nucleotide sequence ID" value="NZ_BSOR01000022.1"/>
</dbReference>
<keyword evidence="1" id="KW-0732">Signal</keyword>
<dbReference type="EMBL" id="BSOR01000022">
    <property type="protein sequence ID" value="GLR63943.1"/>
    <property type="molecule type" value="Genomic_DNA"/>
</dbReference>
<sequence>MFSKNTGTGILIASLLLPALAHAGPVYDLDDYGVVIHKKTNSAKPFMQINAGYGKFDNGEKTNALDYTLGVNVPVASDYSLDVAVYHSNLGKQNAFKVKGYGLRTSLKNSMSEKSSLGINLGAGFTKQQLEGAQLSAGFGYEYLITPSLAWNINAEYYFYAANSDSSWKGGKTGIRFYFK</sequence>
<organism evidence="2 3">
    <name type="scientific">Marinospirillum insulare</name>
    <dbReference type="NCBI Taxonomy" id="217169"/>
    <lineage>
        <taxon>Bacteria</taxon>
        <taxon>Pseudomonadati</taxon>
        <taxon>Pseudomonadota</taxon>
        <taxon>Gammaproteobacteria</taxon>
        <taxon>Oceanospirillales</taxon>
        <taxon>Oceanospirillaceae</taxon>
        <taxon>Marinospirillum</taxon>
    </lineage>
</organism>
<feature type="signal peptide" evidence="1">
    <location>
        <begin position="1"/>
        <end position="23"/>
    </location>
</feature>
<evidence type="ECO:0000313" key="3">
    <source>
        <dbReference type="Proteomes" id="UP001156682"/>
    </source>
</evidence>
<reference evidence="3" key="1">
    <citation type="journal article" date="2019" name="Int. J. Syst. Evol. Microbiol.">
        <title>The Global Catalogue of Microorganisms (GCM) 10K type strain sequencing project: providing services to taxonomists for standard genome sequencing and annotation.</title>
        <authorList>
            <consortium name="The Broad Institute Genomics Platform"/>
            <consortium name="The Broad Institute Genome Sequencing Center for Infectious Disease"/>
            <person name="Wu L."/>
            <person name="Ma J."/>
        </authorList>
    </citation>
    <scope>NUCLEOTIDE SEQUENCE [LARGE SCALE GENOMIC DNA]</scope>
    <source>
        <strain evidence="3">NBRC 100033</strain>
    </source>
</reference>
<feature type="chain" id="PRO_5046263802" description="Outer membrane protein beta-barrel domain-containing protein" evidence="1">
    <location>
        <begin position="24"/>
        <end position="180"/>
    </location>
</feature>
<proteinExistence type="predicted"/>
<accession>A0ABQ5ZXZ0</accession>
<keyword evidence="3" id="KW-1185">Reference proteome</keyword>